<dbReference type="KEGG" id="alam:RT761_01381"/>
<name>A0A7T1ALK8_ATRLM</name>
<sequence length="81" mass="9722">MNYMGCLKKIKGIFYEVKYFFENSYKAFIPVTLNADSAFYTDYKNVGCPFGDSKNGLNSWIRLRKKREEREFWAFYKKNSD</sequence>
<reference evidence="1 2" key="1">
    <citation type="journal article" date="2021" name="Nat. Commun.">
        <title>Isolation of a member of the candidate phylum Atribacteria reveals a unique cell membrane structure.</title>
        <authorList>
            <person name="Taiki K."/>
            <person name="Nobu M.K."/>
            <person name="Kusada H."/>
            <person name="Meng X.-Y."/>
            <person name="Hosoki N."/>
            <person name="Uematsu K."/>
            <person name="Yoshioka H."/>
            <person name="Kamagata Y."/>
            <person name="Tamaki H."/>
        </authorList>
    </citation>
    <scope>NUCLEOTIDE SEQUENCE [LARGE SCALE GENOMIC DNA]</scope>
    <source>
        <strain evidence="1 2">RT761</strain>
    </source>
</reference>
<organism evidence="1 2">
    <name type="scientific">Atribacter laminatus</name>
    <dbReference type="NCBI Taxonomy" id="2847778"/>
    <lineage>
        <taxon>Bacteria</taxon>
        <taxon>Pseudomonadati</taxon>
        <taxon>Atribacterota</taxon>
        <taxon>Atribacteria</taxon>
        <taxon>Atribacterales</taxon>
        <taxon>Atribacteraceae</taxon>
        <taxon>Atribacter</taxon>
    </lineage>
</organism>
<evidence type="ECO:0000313" key="2">
    <source>
        <dbReference type="Proteomes" id="UP000594463"/>
    </source>
</evidence>
<dbReference type="Proteomes" id="UP000594463">
    <property type="component" value="Chromosome"/>
</dbReference>
<protein>
    <submittedName>
        <fullName evidence="1">Uncharacterized protein</fullName>
    </submittedName>
</protein>
<proteinExistence type="predicted"/>
<keyword evidence="2" id="KW-1185">Reference proteome</keyword>
<dbReference type="EMBL" id="CP065383">
    <property type="protein sequence ID" value="QPM68167.1"/>
    <property type="molecule type" value="Genomic_DNA"/>
</dbReference>
<gene>
    <name evidence="1" type="ORF">RT761_01381</name>
</gene>
<dbReference type="AlphaFoldDB" id="A0A7T1ALK8"/>
<evidence type="ECO:0000313" key="1">
    <source>
        <dbReference type="EMBL" id="QPM68167.1"/>
    </source>
</evidence>
<accession>A0A7T1ALK8</accession>
<dbReference type="RefSeq" id="WP_218113325.1">
    <property type="nucleotide sequence ID" value="NZ_CP065383.1"/>
</dbReference>